<evidence type="ECO:0000313" key="3">
    <source>
        <dbReference type="Proteomes" id="UP001417504"/>
    </source>
</evidence>
<reference evidence="2 3" key="1">
    <citation type="submission" date="2024-01" db="EMBL/GenBank/DDBJ databases">
        <title>Genome assemblies of Stephania.</title>
        <authorList>
            <person name="Yang L."/>
        </authorList>
    </citation>
    <scope>NUCLEOTIDE SEQUENCE [LARGE SCALE GENOMIC DNA]</scope>
    <source>
        <strain evidence="2">QJT</strain>
        <tissue evidence="2">Leaf</tissue>
    </source>
</reference>
<comment type="caution">
    <text evidence="2">The sequence shown here is derived from an EMBL/GenBank/DDBJ whole genome shotgun (WGS) entry which is preliminary data.</text>
</comment>
<protein>
    <submittedName>
        <fullName evidence="2">Uncharacterized protein</fullName>
    </submittedName>
</protein>
<organism evidence="2 3">
    <name type="scientific">Stephania japonica</name>
    <dbReference type="NCBI Taxonomy" id="461633"/>
    <lineage>
        <taxon>Eukaryota</taxon>
        <taxon>Viridiplantae</taxon>
        <taxon>Streptophyta</taxon>
        <taxon>Embryophyta</taxon>
        <taxon>Tracheophyta</taxon>
        <taxon>Spermatophyta</taxon>
        <taxon>Magnoliopsida</taxon>
        <taxon>Ranunculales</taxon>
        <taxon>Menispermaceae</taxon>
        <taxon>Menispermoideae</taxon>
        <taxon>Cissampelideae</taxon>
        <taxon>Stephania</taxon>
    </lineage>
</organism>
<evidence type="ECO:0000313" key="2">
    <source>
        <dbReference type="EMBL" id="KAK9085449.1"/>
    </source>
</evidence>
<keyword evidence="1" id="KW-0175">Coiled coil</keyword>
<feature type="coiled-coil region" evidence="1">
    <location>
        <begin position="34"/>
        <end position="61"/>
    </location>
</feature>
<dbReference type="Proteomes" id="UP001417504">
    <property type="component" value="Unassembled WGS sequence"/>
</dbReference>
<gene>
    <name evidence="2" type="ORF">Sjap_025860</name>
</gene>
<keyword evidence="3" id="KW-1185">Reference proteome</keyword>
<dbReference type="Pfam" id="PF21010">
    <property type="entry name" value="HA2_C"/>
    <property type="match status" value="1"/>
</dbReference>
<dbReference type="Gene3D" id="1.20.120.1080">
    <property type="match status" value="1"/>
</dbReference>
<accession>A0AAP0EAB1</accession>
<evidence type="ECO:0000256" key="1">
    <source>
        <dbReference type="SAM" id="Coils"/>
    </source>
</evidence>
<sequence length="299" mass="33400">MISKMILSSNSLGCSEEIITIAAVLSIQSIWVSSRGIQKELDEAKLRFAAAEKKVIEIREQLSKIVQRLGMVLKSCDRDTQVLRKAITAGFFANACCLERSFDIALRIMYKIYTAQQLVDLVIKLEIISNCGFRLVESIHEHESVNIAIDKPCGDGPMVRVNPKWVLYHSIVSTDRLYMRNPILVSQTNQTCLHAADDEPRLLNLKVVVTLFARNSITISSFNCGELELHGGQHLSALLHCGHIQSKCKVLSDAKLPIDGLNGKEPWKYNVEQIHGDIEELTDGRGTFFGHVSILQGEQ</sequence>
<dbReference type="AlphaFoldDB" id="A0AAP0EAB1"/>
<proteinExistence type="predicted"/>
<dbReference type="EMBL" id="JBBNAE010000011">
    <property type="protein sequence ID" value="KAK9085449.1"/>
    <property type="molecule type" value="Genomic_DNA"/>
</dbReference>
<name>A0AAP0EAB1_9MAGN</name>